<keyword evidence="9" id="KW-1185">Reference proteome</keyword>
<feature type="active site" description="Tele-phosphohistidine intermediate" evidence="6">
    <location>
        <position position="10"/>
    </location>
</feature>
<feature type="binding site" evidence="7">
    <location>
        <begin position="88"/>
        <end position="91"/>
    </location>
    <ligand>
        <name>substrate</name>
    </ligand>
</feature>
<keyword evidence="5 8" id="KW-0413">Isomerase</keyword>
<dbReference type="InterPro" id="IPR029033">
    <property type="entry name" value="His_PPase_superfam"/>
</dbReference>
<organism evidence="8 9">
    <name type="scientific">Fluoribacter dumoffii</name>
    <dbReference type="NCBI Taxonomy" id="463"/>
    <lineage>
        <taxon>Bacteria</taxon>
        <taxon>Pseudomonadati</taxon>
        <taxon>Pseudomonadota</taxon>
        <taxon>Gammaproteobacteria</taxon>
        <taxon>Legionellales</taxon>
        <taxon>Legionellaceae</taxon>
        <taxon>Fluoribacter</taxon>
    </lineage>
</organism>
<evidence type="ECO:0000256" key="3">
    <source>
        <dbReference type="ARBA" id="ARBA00022432"/>
    </source>
</evidence>
<evidence type="ECO:0000256" key="6">
    <source>
        <dbReference type="PIRSR" id="PIRSR613078-1"/>
    </source>
</evidence>
<evidence type="ECO:0000256" key="4">
    <source>
        <dbReference type="ARBA" id="ARBA00023152"/>
    </source>
</evidence>
<proteinExistence type="inferred from homology"/>
<dbReference type="EC" id="5.4.2.11" evidence="2"/>
<dbReference type="Proteomes" id="UP000254554">
    <property type="component" value="Unassembled WGS sequence"/>
</dbReference>
<dbReference type="InterPro" id="IPR013078">
    <property type="entry name" value="His_Pase_superF_clade-1"/>
</dbReference>
<evidence type="ECO:0000256" key="1">
    <source>
        <dbReference type="ARBA" id="ARBA00006717"/>
    </source>
</evidence>
<dbReference type="PANTHER" id="PTHR11931">
    <property type="entry name" value="PHOSPHOGLYCERATE MUTASE"/>
    <property type="match status" value="1"/>
</dbReference>
<evidence type="ECO:0000256" key="2">
    <source>
        <dbReference type="ARBA" id="ARBA00012028"/>
    </source>
</evidence>
<dbReference type="RefSeq" id="WP_010655201.1">
    <property type="nucleotide sequence ID" value="NZ_UGGT01000001.1"/>
</dbReference>
<evidence type="ECO:0000313" key="9">
    <source>
        <dbReference type="Proteomes" id="UP000254554"/>
    </source>
</evidence>
<keyword evidence="3" id="KW-0312">Gluconeogenesis</keyword>
<reference evidence="8 9" key="1">
    <citation type="submission" date="2018-06" db="EMBL/GenBank/DDBJ databases">
        <authorList>
            <consortium name="Pathogen Informatics"/>
            <person name="Doyle S."/>
        </authorList>
    </citation>
    <scope>NUCLEOTIDE SEQUENCE [LARGE SCALE GENOMIC DNA]</scope>
    <source>
        <strain evidence="8 9">NCTC11370</strain>
    </source>
</reference>
<dbReference type="GO" id="GO:0004619">
    <property type="term" value="F:phosphoglycerate mutase activity"/>
    <property type="evidence" value="ECO:0007669"/>
    <property type="project" value="UniProtKB-EC"/>
</dbReference>
<gene>
    <name evidence="8" type="primary">gpmA</name>
    <name evidence="8" type="ORF">NCTC11370_03185</name>
</gene>
<dbReference type="AlphaFoldDB" id="A0A377GF03"/>
<dbReference type="Gene3D" id="3.40.50.1240">
    <property type="entry name" value="Phosphoglycerate mutase-like"/>
    <property type="match status" value="1"/>
</dbReference>
<comment type="similarity">
    <text evidence="1">Belongs to the phosphoglycerate mutase family. BPG-dependent PGAM subfamily.</text>
</comment>
<dbReference type="GO" id="GO:0006094">
    <property type="term" value="P:gluconeogenesis"/>
    <property type="evidence" value="ECO:0007669"/>
    <property type="project" value="UniProtKB-KW"/>
</dbReference>
<dbReference type="InterPro" id="IPR005952">
    <property type="entry name" value="Phosphogly_mut1"/>
</dbReference>
<dbReference type="GO" id="GO:0006096">
    <property type="term" value="P:glycolytic process"/>
    <property type="evidence" value="ECO:0007669"/>
    <property type="project" value="UniProtKB-KW"/>
</dbReference>
<dbReference type="SUPFAM" id="SSF53254">
    <property type="entry name" value="Phosphoglycerate mutase-like"/>
    <property type="match status" value="1"/>
</dbReference>
<sequence>MTTRLLIARHGNTFAPGDIVRRVGITDLPLVDSGLNQGRLLGAYLKHHDLIPDVIFTSQLKRAIQTAEQAQKVMGTCLPLETLAIFNEIDYGPDENQPEEQVIARIGKEALKAWESQATVPEGWRVNPDALIRNWLDFSTRIRKEHAGKICLVVTSNGIARFSPYLTGDFATFSAQFGIKIATGALCVFANKEPCAKWQCLAWNVKPAEKLD</sequence>
<feature type="binding site" evidence="7">
    <location>
        <position position="62"/>
    </location>
    <ligand>
        <name>substrate</name>
    </ligand>
</feature>
<evidence type="ECO:0000313" key="8">
    <source>
        <dbReference type="EMBL" id="STO23081.1"/>
    </source>
</evidence>
<dbReference type="EMBL" id="UGGT01000001">
    <property type="protein sequence ID" value="STO23081.1"/>
    <property type="molecule type" value="Genomic_DNA"/>
</dbReference>
<dbReference type="SMART" id="SM00855">
    <property type="entry name" value="PGAM"/>
    <property type="match status" value="1"/>
</dbReference>
<dbReference type="CDD" id="cd07067">
    <property type="entry name" value="HP_PGM_like"/>
    <property type="match status" value="1"/>
</dbReference>
<evidence type="ECO:0000256" key="7">
    <source>
        <dbReference type="PIRSR" id="PIRSR613078-2"/>
    </source>
</evidence>
<feature type="active site" description="Proton donor/acceptor" evidence="6">
    <location>
        <position position="88"/>
    </location>
</feature>
<dbReference type="OrthoDB" id="280692at2"/>
<keyword evidence="4" id="KW-0324">Glycolysis</keyword>
<name>A0A377GF03_9GAMM</name>
<accession>A0A377GF03</accession>
<dbReference type="GeneID" id="93294050"/>
<evidence type="ECO:0000256" key="5">
    <source>
        <dbReference type="ARBA" id="ARBA00023235"/>
    </source>
</evidence>
<dbReference type="STRING" id="1094715.GCA_000236165_03171"/>
<dbReference type="Pfam" id="PF00300">
    <property type="entry name" value="His_Phos_1"/>
    <property type="match status" value="1"/>
</dbReference>
<protein>
    <recommendedName>
        <fullName evidence="2">phosphoglycerate mutase (2,3-diphosphoglycerate-dependent)</fullName>
        <ecNumber evidence="2">5.4.2.11</ecNumber>
    </recommendedName>
</protein>